<evidence type="ECO:0008006" key="3">
    <source>
        <dbReference type="Google" id="ProtNLM"/>
    </source>
</evidence>
<protein>
    <recommendedName>
        <fullName evidence="3">Deoxyribose-phosphate aldolase</fullName>
    </recommendedName>
</protein>
<dbReference type="Proteomes" id="UP001225598">
    <property type="component" value="Chromosome"/>
</dbReference>
<proteinExistence type="predicted"/>
<evidence type="ECO:0000313" key="2">
    <source>
        <dbReference type="Proteomes" id="UP001225598"/>
    </source>
</evidence>
<dbReference type="Gene3D" id="3.20.20.70">
    <property type="entry name" value="Aldolase class I"/>
    <property type="match status" value="1"/>
</dbReference>
<evidence type="ECO:0000313" key="1">
    <source>
        <dbReference type="EMBL" id="WIM67988.1"/>
    </source>
</evidence>
<sequence length="184" mass="19173">MNDFEWLVSRVGTFAVGRATFGDVGDNAAGIVVEPTHISVAATRTNRVAALIGWPTGRHHSLIKAAEARLALDQGAAEVWVVVDKHADDTAILTDLIAVGQGIDDQAKFGVVVPDTSPHIAGLAQKAGAHRIAWHITGRDVALPPTTIDAVAFGELQGIEQTMALLEAGVSYVFATDTSAATAS</sequence>
<organism evidence="1 2">
    <name type="scientific">Corynebacterium breve</name>
    <dbReference type="NCBI Taxonomy" id="3049799"/>
    <lineage>
        <taxon>Bacteria</taxon>
        <taxon>Bacillati</taxon>
        <taxon>Actinomycetota</taxon>
        <taxon>Actinomycetes</taxon>
        <taxon>Mycobacteriales</taxon>
        <taxon>Corynebacteriaceae</taxon>
        <taxon>Corynebacterium</taxon>
    </lineage>
</organism>
<reference evidence="1 2" key="1">
    <citation type="submission" date="2023-05" db="EMBL/GenBank/DDBJ databases">
        <title>Corynebacterium suedekumii sp. nov. and Corynebacterium breve sp. nov. isolated from raw cow's milk.</title>
        <authorList>
            <person name="Baer M.K."/>
            <person name="Mehl L."/>
            <person name="Hellmuth R."/>
            <person name="Marke G."/>
            <person name="Lipski A."/>
        </authorList>
    </citation>
    <scope>NUCLEOTIDE SEQUENCE [LARGE SCALE GENOMIC DNA]</scope>
    <source>
        <strain evidence="1 2">R4</strain>
    </source>
</reference>
<gene>
    <name evidence="1" type="ORF">QP027_00890</name>
</gene>
<dbReference type="RefSeq" id="WP_284825312.1">
    <property type="nucleotide sequence ID" value="NZ_CP126969.1"/>
</dbReference>
<accession>A0ABY8VH71</accession>
<dbReference type="SUPFAM" id="SSF51569">
    <property type="entry name" value="Aldolase"/>
    <property type="match status" value="1"/>
</dbReference>
<dbReference type="EMBL" id="CP126969">
    <property type="protein sequence ID" value="WIM67988.1"/>
    <property type="molecule type" value="Genomic_DNA"/>
</dbReference>
<keyword evidence="2" id="KW-1185">Reference proteome</keyword>
<dbReference type="InterPro" id="IPR013785">
    <property type="entry name" value="Aldolase_TIM"/>
</dbReference>
<name>A0ABY8VH71_9CORY</name>